<organism evidence="1 2">
    <name type="scientific">Dawidia cretensis</name>
    <dbReference type="NCBI Taxonomy" id="2782350"/>
    <lineage>
        <taxon>Bacteria</taxon>
        <taxon>Pseudomonadati</taxon>
        <taxon>Bacteroidota</taxon>
        <taxon>Cytophagia</taxon>
        <taxon>Cytophagales</taxon>
        <taxon>Chryseotaleaceae</taxon>
        <taxon>Dawidia</taxon>
    </lineage>
</organism>
<keyword evidence="2" id="KW-1185">Reference proteome</keyword>
<gene>
    <name evidence="1" type="ORF">KK062_25005</name>
</gene>
<accession>A0AAP2E206</accession>
<dbReference type="AlphaFoldDB" id="A0AAP2E206"/>
<comment type="caution">
    <text evidence="1">The sequence shown here is derived from an EMBL/GenBank/DDBJ whole genome shotgun (WGS) entry which is preliminary data.</text>
</comment>
<reference evidence="1 2" key="1">
    <citation type="submission" date="2021-05" db="EMBL/GenBank/DDBJ databases">
        <title>A Polyphasic approach of four new species of the genus Ohtaekwangia: Ohtaekwangia histidinii sp. nov., Ohtaekwangia cretensis sp. nov., Ohtaekwangia indiensis sp. nov., Ohtaekwangia reichenbachii sp. nov. from diverse environment.</title>
        <authorList>
            <person name="Octaviana S."/>
        </authorList>
    </citation>
    <scope>NUCLEOTIDE SEQUENCE [LARGE SCALE GENOMIC DNA]</scope>
    <source>
        <strain evidence="1 2">PWU5</strain>
    </source>
</reference>
<evidence type="ECO:0000313" key="1">
    <source>
        <dbReference type="EMBL" id="MBT1711526.1"/>
    </source>
</evidence>
<dbReference type="EMBL" id="JAHESE010000035">
    <property type="protein sequence ID" value="MBT1711526.1"/>
    <property type="molecule type" value="Genomic_DNA"/>
</dbReference>
<proteinExistence type="predicted"/>
<name>A0AAP2E206_9BACT</name>
<dbReference type="RefSeq" id="WP_254087095.1">
    <property type="nucleotide sequence ID" value="NZ_JAHESE010000035.1"/>
</dbReference>
<sequence>MPSESYFVYKQDVQTEIDVTYDDKPSPYSAMSKYWKFVQEDWGYVINSNWQAIITSLSKNNPVTMHYSLVRGNEADTNSTLTYDYNEQGFPVGGYTYDCQ</sequence>
<protein>
    <submittedName>
        <fullName evidence="1">Uncharacterized protein</fullName>
    </submittedName>
</protein>
<evidence type="ECO:0000313" key="2">
    <source>
        <dbReference type="Proteomes" id="UP001319080"/>
    </source>
</evidence>
<dbReference type="Proteomes" id="UP001319080">
    <property type="component" value="Unassembled WGS sequence"/>
</dbReference>